<dbReference type="Gene3D" id="2.60.40.10">
    <property type="entry name" value="Immunoglobulins"/>
    <property type="match status" value="1"/>
</dbReference>
<gene>
    <name evidence="3" type="ORF">DPMN_178698</name>
</gene>
<feature type="compositionally biased region" description="Low complexity" evidence="1">
    <location>
        <begin position="28"/>
        <end position="39"/>
    </location>
</feature>
<proteinExistence type="predicted"/>
<dbReference type="EMBL" id="JAIWYP010000009">
    <property type="protein sequence ID" value="KAH3777258.1"/>
    <property type="molecule type" value="Genomic_DNA"/>
</dbReference>
<feature type="region of interest" description="Disordered" evidence="1">
    <location>
        <begin position="1"/>
        <end position="56"/>
    </location>
</feature>
<dbReference type="SUPFAM" id="SSF49265">
    <property type="entry name" value="Fibronectin type III"/>
    <property type="match status" value="1"/>
</dbReference>
<evidence type="ECO:0000259" key="2">
    <source>
        <dbReference type="PROSITE" id="PS50853"/>
    </source>
</evidence>
<sequence length="324" mass="35409">MENMTEIANSALQDHDNSDSDGSFESASGDTTDGVGTSGNEDVSVNRPGFLDLSDDETSTELGAISNDICSNETAVEKRSLQNASIGAEILNVGNLGKSKRAHSCEPCEIQGKTAPASTFCPSCENEMLCEICSTIHRSLPITKLHDLLDISEHPAYKQVENVDIPTCGLCHLQNVGNEASVQCMQCETFLCDACSNQHKAQKATRSHKLTSTVKTIERSHVYCGDQNNWEVSKKNVVSTDTVKLKQPGRPEAFNITSDSLTLSWTKPALHADGDYFQIEYKELIPGSKWKTFTGEFAESTQILTNIKSETEFYISGTGHSVRR</sequence>
<dbReference type="AlphaFoldDB" id="A0A9D4IMV4"/>
<dbReference type="InterPro" id="IPR013783">
    <property type="entry name" value="Ig-like_fold"/>
</dbReference>
<dbReference type="InterPro" id="IPR036116">
    <property type="entry name" value="FN3_sf"/>
</dbReference>
<dbReference type="PROSITE" id="PS50853">
    <property type="entry name" value="FN3"/>
    <property type="match status" value="1"/>
</dbReference>
<keyword evidence="4" id="KW-1185">Reference proteome</keyword>
<evidence type="ECO:0000256" key="1">
    <source>
        <dbReference type="SAM" id="MobiDB-lite"/>
    </source>
</evidence>
<dbReference type="CDD" id="cd00063">
    <property type="entry name" value="FN3"/>
    <property type="match status" value="1"/>
</dbReference>
<comment type="caution">
    <text evidence="3">The sequence shown here is derived from an EMBL/GenBank/DDBJ whole genome shotgun (WGS) entry which is preliminary data.</text>
</comment>
<reference evidence="3" key="1">
    <citation type="journal article" date="2019" name="bioRxiv">
        <title>The Genome of the Zebra Mussel, Dreissena polymorpha: A Resource for Invasive Species Research.</title>
        <authorList>
            <person name="McCartney M.A."/>
            <person name="Auch B."/>
            <person name="Kono T."/>
            <person name="Mallez S."/>
            <person name="Zhang Y."/>
            <person name="Obille A."/>
            <person name="Becker A."/>
            <person name="Abrahante J.E."/>
            <person name="Garbe J."/>
            <person name="Badalamenti J.P."/>
            <person name="Herman A."/>
            <person name="Mangelson H."/>
            <person name="Liachko I."/>
            <person name="Sullivan S."/>
            <person name="Sone E.D."/>
            <person name="Koren S."/>
            <person name="Silverstein K.A.T."/>
            <person name="Beckman K.B."/>
            <person name="Gohl D.M."/>
        </authorList>
    </citation>
    <scope>NUCLEOTIDE SEQUENCE</scope>
    <source>
        <strain evidence="3">Duluth1</strain>
        <tissue evidence="3">Whole animal</tissue>
    </source>
</reference>
<reference evidence="3" key="2">
    <citation type="submission" date="2020-11" db="EMBL/GenBank/DDBJ databases">
        <authorList>
            <person name="McCartney M.A."/>
            <person name="Auch B."/>
            <person name="Kono T."/>
            <person name="Mallez S."/>
            <person name="Becker A."/>
            <person name="Gohl D.M."/>
            <person name="Silverstein K.A.T."/>
            <person name="Koren S."/>
            <person name="Bechman K.B."/>
            <person name="Herman A."/>
            <person name="Abrahante J.E."/>
            <person name="Garbe J."/>
        </authorList>
    </citation>
    <scope>NUCLEOTIDE SEQUENCE</scope>
    <source>
        <strain evidence="3">Duluth1</strain>
        <tissue evidence="3">Whole animal</tissue>
    </source>
</reference>
<dbReference type="OrthoDB" id="9992988at2759"/>
<organism evidence="3 4">
    <name type="scientific">Dreissena polymorpha</name>
    <name type="common">Zebra mussel</name>
    <name type="synonym">Mytilus polymorpha</name>
    <dbReference type="NCBI Taxonomy" id="45954"/>
    <lineage>
        <taxon>Eukaryota</taxon>
        <taxon>Metazoa</taxon>
        <taxon>Spiralia</taxon>
        <taxon>Lophotrochozoa</taxon>
        <taxon>Mollusca</taxon>
        <taxon>Bivalvia</taxon>
        <taxon>Autobranchia</taxon>
        <taxon>Heteroconchia</taxon>
        <taxon>Euheterodonta</taxon>
        <taxon>Imparidentia</taxon>
        <taxon>Neoheterodontei</taxon>
        <taxon>Myida</taxon>
        <taxon>Dreissenoidea</taxon>
        <taxon>Dreissenidae</taxon>
        <taxon>Dreissena</taxon>
    </lineage>
</organism>
<dbReference type="InterPro" id="IPR003961">
    <property type="entry name" value="FN3_dom"/>
</dbReference>
<feature type="compositionally biased region" description="Polar residues" evidence="1">
    <location>
        <begin position="1"/>
        <end position="12"/>
    </location>
</feature>
<dbReference type="CDD" id="cd19757">
    <property type="entry name" value="Bbox1"/>
    <property type="match status" value="2"/>
</dbReference>
<accession>A0A9D4IMV4</accession>
<dbReference type="Proteomes" id="UP000828390">
    <property type="component" value="Unassembled WGS sequence"/>
</dbReference>
<name>A0A9D4IMV4_DREPO</name>
<dbReference type="Gene3D" id="4.10.830.40">
    <property type="match status" value="1"/>
</dbReference>
<feature type="domain" description="Fibronectin type-III" evidence="2">
    <location>
        <begin position="247"/>
        <end position="324"/>
    </location>
</feature>
<protein>
    <recommendedName>
        <fullName evidence="2">Fibronectin type-III domain-containing protein</fullName>
    </recommendedName>
</protein>
<evidence type="ECO:0000313" key="4">
    <source>
        <dbReference type="Proteomes" id="UP000828390"/>
    </source>
</evidence>
<evidence type="ECO:0000313" key="3">
    <source>
        <dbReference type="EMBL" id="KAH3777258.1"/>
    </source>
</evidence>